<dbReference type="EMBL" id="ML179867">
    <property type="protein sequence ID" value="THU80815.1"/>
    <property type="molecule type" value="Genomic_DNA"/>
</dbReference>
<protein>
    <submittedName>
        <fullName evidence="1">Uncharacterized protein</fullName>
    </submittedName>
</protein>
<sequence length="74" mass="8538">MDKLLMFSVHPASAKRQLKNHLQVPKPQILFFTYPVAEGVLHLSRRTCKSCQRVQGTYEEVYTLFKATQSQILS</sequence>
<accession>A0A4V4HBW2</accession>
<dbReference type="Proteomes" id="UP000297245">
    <property type="component" value="Unassembled WGS sequence"/>
</dbReference>
<name>A0A4V4HBW2_DENBC</name>
<reference evidence="1 2" key="1">
    <citation type="journal article" date="2019" name="Nat. Ecol. Evol.">
        <title>Megaphylogeny resolves global patterns of mushroom evolution.</title>
        <authorList>
            <person name="Varga T."/>
            <person name="Krizsan K."/>
            <person name="Foldi C."/>
            <person name="Dima B."/>
            <person name="Sanchez-Garcia M."/>
            <person name="Sanchez-Ramirez S."/>
            <person name="Szollosi G.J."/>
            <person name="Szarkandi J.G."/>
            <person name="Papp V."/>
            <person name="Albert L."/>
            <person name="Andreopoulos W."/>
            <person name="Angelini C."/>
            <person name="Antonin V."/>
            <person name="Barry K.W."/>
            <person name="Bougher N.L."/>
            <person name="Buchanan P."/>
            <person name="Buyck B."/>
            <person name="Bense V."/>
            <person name="Catcheside P."/>
            <person name="Chovatia M."/>
            <person name="Cooper J."/>
            <person name="Damon W."/>
            <person name="Desjardin D."/>
            <person name="Finy P."/>
            <person name="Geml J."/>
            <person name="Haridas S."/>
            <person name="Hughes K."/>
            <person name="Justo A."/>
            <person name="Karasinski D."/>
            <person name="Kautmanova I."/>
            <person name="Kiss B."/>
            <person name="Kocsube S."/>
            <person name="Kotiranta H."/>
            <person name="LaButti K.M."/>
            <person name="Lechner B.E."/>
            <person name="Liimatainen K."/>
            <person name="Lipzen A."/>
            <person name="Lukacs Z."/>
            <person name="Mihaltcheva S."/>
            <person name="Morgado L.N."/>
            <person name="Niskanen T."/>
            <person name="Noordeloos M.E."/>
            <person name="Ohm R.A."/>
            <person name="Ortiz-Santana B."/>
            <person name="Ovrebo C."/>
            <person name="Racz N."/>
            <person name="Riley R."/>
            <person name="Savchenko A."/>
            <person name="Shiryaev A."/>
            <person name="Soop K."/>
            <person name="Spirin V."/>
            <person name="Szebenyi C."/>
            <person name="Tomsovsky M."/>
            <person name="Tulloss R.E."/>
            <person name="Uehling J."/>
            <person name="Grigoriev I.V."/>
            <person name="Vagvolgyi C."/>
            <person name="Papp T."/>
            <person name="Martin F.M."/>
            <person name="Miettinen O."/>
            <person name="Hibbett D.S."/>
            <person name="Nagy L.G."/>
        </authorList>
    </citation>
    <scope>NUCLEOTIDE SEQUENCE [LARGE SCALE GENOMIC DNA]</scope>
    <source>
        <strain evidence="1 2">CBS 962.96</strain>
    </source>
</reference>
<proteinExistence type="predicted"/>
<evidence type="ECO:0000313" key="2">
    <source>
        <dbReference type="Proteomes" id="UP000297245"/>
    </source>
</evidence>
<keyword evidence="2" id="KW-1185">Reference proteome</keyword>
<dbReference type="AlphaFoldDB" id="A0A4V4HBW2"/>
<gene>
    <name evidence="1" type="ORF">K435DRAFT_785306</name>
</gene>
<organism evidence="1 2">
    <name type="scientific">Dendrothele bispora (strain CBS 962.96)</name>
    <dbReference type="NCBI Taxonomy" id="1314807"/>
    <lineage>
        <taxon>Eukaryota</taxon>
        <taxon>Fungi</taxon>
        <taxon>Dikarya</taxon>
        <taxon>Basidiomycota</taxon>
        <taxon>Agaricomycotina</taxon>
        <taxon>Agaricomycetes</taxon>
        <taxon>Agaricomycetidae</taxon>
        <taxon>Agaricales</taxon>
        <taxon>Agaricales incertae sedis</taxon>
        <taxon>Dendrothele</taxon>
    </lineage>
</organism>
<evidence type="ECO:0000313" key="1">
    <source>
        <dbReference type="EMBL" id="THU80815.1"/>
    </source>
</evidence>